<evidence type="ECO:0000313" key="2">
    <source>
        <dbReference type="EMBL" id="VDL82810.1"/>
    </source>
</evidence>
<dbReference type="AlphaFoldDB" id="A0A0N4YPA9"/>
<evidence type="ECO:0000313" key="4">
    <source>
        <dbReference type="WBParaSite" id="NBR_0001908001-mRNA-1"/>
    </source>
</evidence>
<accession>A0A0N4YPA9</accession>
<feature type="compositionally biased region" description="Basic and acidic residues" evidence="1">
    <location>
        <begin position="8"/>
        <end position="20"/>
    </location>
</feature>
<reference evidence="4" key="1">
    <citation type="submission" date="2017-02" db="UniProtKB">
        <authorList>
            <consortium name="WormBaseParasite"/>
        </authorList>
    </citation>
    <scope>IDENTIFICATION</scope>
</reference>
<feature type="compositionally biased region" description="Polar residues" evidence="1">
    <location>
        <begin position="116"/>
        <end position="130"/>
    </location>
</feature>
<sequence length="278" mass="31007">MGRRRGRNRSETRSQSKPEFRASTYGHYTPDAPTVVDAEMFINTEHGQDAYMLCDVSKRAPNSDAKNDWSTAVDTFSSMTVDLLQKSAERMRSANGRPITSVLASRSIATPKVPRSVTQSVNDHPTTSTLPRGVLATPKAFKNVDPASGNAKKESTEPSERFFCSNSSRPASIGIASSVETVSSDSVSRFSRNGDETFVEVPSAKPLKMRRYYPPFLKTIPRVNLRNKPPMVDIGRDDVEGRVRRICEWFEKKSRLGLSQREMEEDERKADQIVKAGV</sequence>
<feature type="compositionally biased region" description="Basic and acidic residues" evidence="1">
    <location>
        <begin position="151"/>
        <end position="160"/>
    </location>
</feature>
<feature type="region of interest" description="Disordered" evidence="1">
    <location>
        <begin position="1"/>
        <end position="29"/>
    </location>
</feature>
<evidence type="ECO:0000256" key="1">
    <source>
        <dbReference type="SAM" id="MobiDB-lite"/>
    </source>
</evidence>
<gene>
    <name evidence="2" type="ORF">NBR_LOCUS19081</name>
</gene>
<name>A0A0N4YPA9_NIPBR</name>
<evidence type="ECO:0000313" key="3">
    <source>
        <dbReference type="Proteomes" id="UP000271162"/>
    </source>
</evidence>
<dbReference type="EMBL" id="UYSL01023888">
    <property type="protein sequence ID" value="VDL82810.1"/>
    <property type="molecule type" value="Genomic_DNA"/>
</dbReference>
<dbReference type="WBParaSite" id="NBR_0001908001-mRNA-1">
    <property type="protein sequence ID" value="NBR_0001908001-mRNA-1"/>
    <property type="gene ID" value="NBR_0001908001"/>
</dbReference>
<proteinExistence type="predicted"/>
<dbReference type="Proteomes" id="UP000271162">
    <property type="component" value="Unassembled WGS sequence"/>
</dbReference>
<reference evidence="2 3" key="2">
    <citation type="submission" date="2018-11" db="EMBL/GenBank/DDBJ databases">
        <authorList>
            <consortium name="Pathogen Informatics"/>
        </authorList>
    </citation>
    <scope>NUCLEOTIDE SEQUENCE [LARGE SCALE GENOMIC DNA]</scope>
</reference>
<keyword evidence="3" id="KW-1185">Reference proteome</keyword>
<protein>
    <submittedName>
        <fullName evidence="2 4">Uncharacterized protein</fullName>
    </submittedName>
</protein>
<feature type="region of interest" description="Disordered" evidence="1">
    <location>
        <begin position="110"/>
        <end position="163"/>
    </location>
</feature>
<organism evidence="4">
    <name type="scientific">Nippostrongylus brasiliensis</name>
    <name type="common">Rat hookworm</name>
    <dbReference type="NCBI Taxonomy" id="27835"/>
    <lineage>
        <taxon>Eukaryota</taxon>
        <taxon>Metazoa</taxon>
        <taxon>Ecdysozoa</taxon>
        <taxon>Nematoda</taxon>
        <taxon>Chromadorea</taxon>
        <taxon>Rhabditida</taxon>
        <taxon>Rhabditina</taxon>
        <taxon>Rhabditomorpha</taxon>
        <taxon>Strongyloidea</taxon>
        <taxon>Heligmosomidae</taxon>
        <taxon>Nippostrongylus</taxon>
    </lineage>
</organism>